<comment type="subcellular location">
    <subcellularLocation>
        <location evidence="1">Membrane</location>
        <topology evidence="1">Single-pass type II membrane protein</topology>
    </subcellularLocation>
</comment>
<comment type="similarity">
    <text evidence="2">Belongs to the X(+)/potassium ATPases subunit beta family.</text>
</comment>
<evidence type="ECO:0000256" key="2">
    <source>
        <dbReference type="ARBA" id="ARBA00005876"/>
    </source>
</evidence>
<keyword evidence="3 8" id="KW-0812">Transmembrane</keyword>
<dbReference type="Pfam" id="PF00287">
    <property type="entry name" value="Na_K-ATPase"/>
    <property type="match status" value="1"/>
</dbReference>
<proteinExistence type="inferred from homology"/>
<dbReference type="AlphaFoldDB" id="A0A7R8WCR5"/>
<dbReference type="EMBL" id="OB661960">
    <property type="protein sequence ID" value="CAD7229255.1"/>
    <property type="molecule type" value="Genomic_DNA"/>
</dbReference>
<feature type="region of interest" description="Disordered" evidence="7">
    <location>
        <begin position="173"/>
        <end position="252"/>
    </location>
</feature>
<dbReference type="GO" id="GO:0030007">
    <property type="term" value="P:intracellular potassium ion homeostasis"/>
    <property type="evidence" value="ECO:0007669"/>
    <property type="project" value="TreeGrafter"/>
</dbReference>
<dbReference type="PANTHER" id="PTHR11523:SF28">
    <property type="entry name" value="NA_K-ATPASE BETA SUBUNIT ISOFORM 4-RELATED"/>
    <property type="match status" value="1"/>
</dbReference>
<evidence type="ECO:0000256" key="1">
    <source>
        <dbReference type="ARBA" id="ARBA00004606"/>
    </source>
</evidence>
<keyword evidence="6 8" id="KW-0472">Membrane</keyword>
<feature type="compositionally biased region" description="Basic and acidic residues" evidence="7">
    <location>
        <begin position="74"/>
        <end position="90"/>
    </location>
</feature>
<protein>
    <submittedName>
        <fullName evidence="9">Uncharacterized protein</fullName>
    </submittedName>
</protein>
<accession>A0A7R8WCR5</accession>
<dbReference type="GO" id="GO:0001671">
    <property type="term" value="F:ATPase activator activity"/>
    <property type="evidence" value="ECO:0007669"/>
    <property type="project" value="TreeGrafter"/>
</dbReference>
<dbReference type="InterPro" id="IPR038702">
    <property type="entry name" value="Na/K_ATPase_sub_beta_sf"/>
</dbReference>
<keyword evidence="5 8" id="KW-1133">Transmembrane helix</keyword>
<evidence type="ECO:0000256" key="6">
    <source>
        <dbReference type="ARBA" id="ARBA00023136"/>
    </source>
</evidence>
<dbReference type="OrthoDB" id="5912413at2759"/>
<feature type="region of interest" description="Disordered" evidence="7">
    <location>
        <begin position="1"/>
        <end position="107"/>
    </location>
</feature>
<evidence type="ECO:0000256" key="7">
    <source>
        <dbReference type="SAM" id="MobiDB-lite"/>
    </source>
</evidence>
<evidence type="ECO:0000256" key="8">
    <source>
        <dbReference type="SAM" id="Phobius"/>
    </source>
</evidence>
<dbReference type="GO" id="GO:0006883">
    <property type="term" value="P:intracellular sodium ion homeostasis"/>
    <property type="evidence" value="ECO:0007669"/>
    <property type="project" value="TreeGrafter"/>
</dbReference>
<evidence type="ECO:0000256" key="5">
    <source>
        <dbReference type="ARBA" id="ARBA00022989"/>
    </source>
</evidence>
<evidence type="ECO:0000256" key="4">
    <source>
        <dbReference type="ARBA" id="ARBA00022968"/>
    </source>
</evidence>
<keyword evidence="4" id="KW-0735">Signal-anchor</keyword>
<dbReference type="PANTHER" id="PTHR11523">
    <property type="entry name" value="SODIUM/POTASSIUM-DEPENDENT ATPASE BETA SUBUNIT"/>
    <property type="match status" value="1"/>
</dbReference>
<organism evidence="9">
    <name type="scientific">Cyprideis torosa</name>
    <dbReference type="NCBI Taxonomy" id="163714"/>
    <lineage>
        <taxon>Eukaryota</taxon>
        <taxon>Metazoa</taxon>
        <taxon>Ecdysozoa</taxon>
        <taxon>Arthropoda</taxon>
        <taxon>Crustacea</taxon>
        <taxon>Oligostraca</taxon>
        <taxon>Ostracoda</taxon>
        <taxon>Podocopa</taxon>
        <taxon>Podocopida</taxon>
        <taxon>Cytherocopina</taxon>
        <taxon>Cytheroidea</taxon>
        <taxon>Cytherideidae</taxon>
        <taxon>Cyprideis</taxon>
    </lineage>
</organism>
<dbReference type="GO" id="GO:0036376">
    <property type="term" value="P:sodium ion export across plasma membrane"/>
    <property type="evidence" value="ECO:0007669"/>
    <property type="project" value="TreeGrafter"/>
</dbReference>
<gene>
    <name evidence="9" type="ORF">CTOB1V02_LOCUS7128</name>
</gene>
<reference evidence="9" key="1">
    <citation type="submission" date="2020-11" db="EMBL/GenBank/DDBJ databases">
        <authorList>
            <person name="Tran Van P."/>
        </authorList>
    </citation>
    <scope>NUCLEOTIDE SEQUENCE</scope>
</reference>
<dbReference type="InterPro" id="IPR000402">
    <property type="entry name" value="Na/K_ATPase_sub_beta"/>
</dbReference>
<sequence length="547" mass="60623">MSSEEENKIGPTILNSEQSEIKGHDELEDEEPAVASSQEAIPGDENGPDVGPRSDPTAEAGMDTEPEELPYSGQHRETSDVDVSLERQEDFGFQDPPSHVETQVAADSVEEEVVEIDDNLTSSSSAEDDSCAVQFLQKGVLYDSSNRLGKVLLREASGVEGAKGKSFLAKVLNRGNTSVEPRPLKKSKVSKPSVAMKPSSSVTDRGGQVEREKASSSGKNTSVVSGTSLTQPGTSDNVLKSQIPSSEMVERRKKANLRGSLVTVVLPKPLAATPSQTRRKYERIKEMKEPIHDKRFRKLSKTKPSEETCGMYMKNLIYNPEEGSFVGRTPGSWLCILMFFIAFFAVVSGYFFMWWFIWYAISPHDQPLFPADGTFLSGSLSRLPKPSSENEDHSMIWLNSKHSKANEFYAEQLRKEMKEYDDQSTRSGSRSSCNKITKSNPTACIFDRTTLKEIPEDSPIYPPDMGKSLETLPATPDEPKVDCLTDTDFGYTKNQPCFMLKPAKIVGLDPTPLEKFPTTESEDELDPKSTTLNETMDVCKKAKVQYT</sequence>
<evidence type="ECO:0000313" key="9">
    <source>
        <dbReference type="EMBL" id="CAD7229255.1"/>
    </source>
</evidence>
<feature type="compositionally biased region" description="Low complexity" evidence="7">
    <location>
        <begin position="190"/>
        <end position="202"/>
    </location>
</feature>
<dbReference type="Gene3D" id="2.60.40.1660">
    <property type="entry name" value="Na, k-atpase alpha subunit"/>
    <property type="match status" value="1"/>
</dbReference>
<evidence type="ECO:0000256" key="3">
    <source>
        <dbReference type="ARBA" id="ARBA00022692"/>
    </source>
</evidence>
<name>A0A7R8WCR5_9CRUS</name>
<feature type="compositionally biased region" description="Polar residues" evidence="7">
    <location>
        <begin position="215"/>
        <end position="245"/>
    </location>
</feature>
<feature type="transmembrane region" description="Helical" evidence="8">
    <location>
        <begin position="333"/>
        <end position="361"/>
    </location>
</feature>
<dbReference type="GO" id="GO:1990573">
    <property type="term" value="P:potassium ion import across plasma membrane"/>
    <property type="evidence" value="ECO:0007669"/>
    <property type="project" value="TreeGrafter"/>
</dbReference>
<dbReference type="GO" id="GO:0005890">
    <property type="term" value="C:sodium:potassium-exchanging ATPase complex"/>
    <property type="evidence" value="ECO:0007669"/>
    <property type="project" value="InterPro"/>
</dbReference>